<dbReference type="PANTHER" id="PTHR21512:SF5">
    <property type="entry name" value="TRAFFICKING PROTEIN PARTICLE COMPLEX SUBUNIT 9"/>
    <property type="match status" value="1"/>
</dbReference>
<dbReference type="EMBL" id="KV894837">
    <property type="protein sequence ID" value="OON17838.1"/>
    <property type="molecule type" value="Genomic_DNA"/>
</dbReference>
<keyword evidence="3" id="KW-1185">Reference proteome</keyword>
<organism evidence="2 3">
    <name type="scientific">Opisthorchis viverrini</name>
    <name type="common">Southeast Asian liver fluke</name>
    <dbReference type="NCBI Taxonomy" id="6198"/>
    <lineage>
        <taxon>Eukaryota</taxon>
        <taxon>Metazoa</taxon>
        <taxon>Spiralia</taxon>
        <taxon>Lophotrochozoa</taxon>
        <taxon>Platyhelminthes</taxon>
        <taxon>Trematoda</taxon>
        <taxon>Digenea</taxon>
        <taxon>Opisthorchiida</taxon>
        <taxon>Opisthorchiata</taxon>
        <taxon>Opisthorchiidae</taxon>
        <taxon>Opisthorchis</taxon>
    </lineage>
</organism>
<dbReference type="AlphaFoldDB" id="A0A1S8WTS3"/>
<feature type="non-terminal residue" evidence="2">
    <location>
        <position position="677"/>
    </location>
</feature>
<proteinExistence type="predicted"/>
<reference evidence="2 3" key="1">
    <citation type="submission" date="2015-03" db="EMBL/GenBank/DDBJ databases">
        <title>Draft genome of the nematode, Opisthorchis viverrini.</title>
        <authorList>
            <person name="Mitreva M."/>
        </authorList>
    </citation>
    <scope>NUCLEOTIDE SEQUENCE [LARGE SCALE GENOMIC DNA]</scope>
    <source>
        <strain evidence="2">Khon Kaen</strain>
    </source>
</reference>
<dbReference type="PANTHER" id="PTHR21512">
    <property type="entry name" value="TRAFFICKING PROTEIN PARTICLE COMPLEX SUBUNIT 9"/>
    <property type="match status" value="1"/>
</dbReference>
<protein>
    <submittedName>
        <fullName evidence="2">Uncharacterized protein</fullName>
    </submittedName>
</protein>
<name>A0A1S8WTS3_OPIVI</name>
<accession>A0A1S8WTS3</accession>
<evidence type="ECO:0000313" key="2">
    <source>
        <dbReference type="EMBL" id="OON17838.1"/>
    </source>
</evidence>
<sequence>MFTVDYKQEFVDHGRILILVKNFEPMCPSALFEQLFGSLCDQLSFIHPKQLVSRSDSGRGGRGTGSDSFADLSSDAYSDLSDSSRRQSEQQSVWLRYVRDYSTVNLSWASFQAHRAILGLVGFCLCTETKNVVDSVQAYLQQKALISETRLSGRLFILVPTTGSCDLTIEDVNQIISDELQKMPQNLLLTVGEILAHPAEQLFTTNALVVKQSTLDDRSVTNGPDSKPQVDSVKSHNTSPPLLTPRVVGTLVDLAAQIRDALQNTVESINPKPFTGLHKSYAPSGVDLSDGESSESGMSSFSGGPTVMSDVGSGKATVDGLNSLDERRFIVKPYLNYTSNAAGNRGLTNPNAAEDAGAAKQRRISGRWKKHMADVALQIGDFDLAQLYYEAALQLLKPLGDHLWVAVGSETASQKIKRVVHAHPSEFCQQALDALELYKKAVIDKGMLEEMTFKVARLLVTEKQSVKAVDLLDTLVGVTLSEEFDGMIGKVKRLSTLVELFRDLGYLRRAGLIAWLAFDQHIRLPGEQEFGTVFRSLRINHFTARSLNDPDAFAVDNEDVGIPSDSRPKQPVLRKSVIPTSLIPEKRQELSVWVPGSYKFAGKNGSKTAPGGGKRNQRIFQSNKRLPWTNQLTFHPTGWSALQVSVVCHIVDHLKTEAKIEDSATVAWEKGLQLIGL</sequence>
<gene>
    <name evidence="2" type="ORF">X801_06320</name>
</gene>
<dbReference type="Proteomes" id="UP000243686">
    <property type="component" value="Unassembled WGS sequence"/>
</dbReference>
<dbReference type="GO" id="GO:0005802">
    <property type="term" value="C:trans-Golgi network"/>
    <property type="evidence" value="ECO:0007669"/>
    <property type="project" value="TreeGrafter"/>
</dbReference>
<dbReference type="InterPro" id="IPR013935">
    <property type="entry name" value="Trs120_TRAPPC9"/>
</dbReference>
<feature type="region of interest" description="Disordered" evidence="1">
    <location>
        <begin position="279"/>
        <end position="303"/>
    </location>
</feature>
<evidence type="ECO:0000313" key="3">
    <source>
        <dbReference type="Proteomes" id="UP000243686"/>
    </source>
</evidence>
<feature type="region of interest" description="Disordered" evidence="1">
    <location>
        <begin position="217"/>
        <end position="242"/>
    </location>
</feature>
<evidence type="ECO:0000256" key="1">
    <source>
        <dbReference type="SAM" id="MobiDB-lite"/>
    </source>
</evidence>
<feature type="compositionally biased region" description="Low complexity" evidence="1">
    <location>
        <begin position="294"/>
        <end position="303"/>
    </location>
</feature>